<evidence type="ECO:0000313" key="1">
    <source>
        <dbReference type="EMBL" id="KAJ7612126.1"/>
    </source>
</evidence>
<proteinExistence type="predicted"/>
<keyword evidence="2" id="KW-1185">Reference proteome</keyword>
<protein>
    <submittedName>
        <fullName evidence="1">Uncharacterized protein</fullName>
    </submittedName>
</protein>
<dbReference type="Gene3D" id="3.60.130.30">
    <property type="match status" value="1"/>
</dbReference>
<comment type="caution">
    <text evidence="1">The sequence shown here is derived from an EMBL/GenBank/DDBJ whole genome shotgun (WGS) entry which is preliminary data.</text>
</comment>
<dbReference type="EMBL" id="JARKIF010000031">
    <property type="protein sequence ID" value="KAJ7612126.1"/>
    <property type="molecule type" value="Genomic_DNA"/>
</dbReference>
<reference evidence="1" key="1">
    <citation type="submission" date="2023-03" db="EMBL/GenBank/DDBJ databases">
        <title>Massive genome expansion in bonnet fungi (Mycena s.s.) driven by repeated elements and novel gene families across ecological guilds.</title>
        <authorList>
            <consortium name="Lawrence Berkeley National Laboratory"/>
            <person name="Harder C.B."/>
            <person name="Miyauchi S."/>
            <person name="Viragh M."/>
            <person name="Kuo A."/>
            <person name="Thoen E."/>
            <person name="Andreopoulos B."/>
            <person name="Lu D."/>
            <person name="Skrede I."/>
            <person name="Drula E."/>
            <person name="Henrissat B."/>
            <person name="Morin E."/>
            <person name="Kohler A."/>
            <person name="Barry K."/>
            <person name="LaButti K."/>
            <person name="Morin E."/>
            <person name="Salamov A."/>
            <person name="Lipzen A."/>
            <person name="Mereny Z."/>
            <person name="Hegedus B."/>
            <person name="Baldrian P."/>
            <person name="Stursova M."/>
            <person name="Weitz H."/>
            <person name="Taylor A."/>
            <person name="Grigoriev I.V."/>
            <person name="Nagy L.G."/>
            <person name="Martin F."/>
            <person name="Kauserud H."/>
        </authorList>
    </citation>
    <scope>NUCLEOTIDE SEQUENCE</scope>
    <source>
        <strain evidence="1">9284</strain>
    </source>
</reference>
<name>A0AAD7B6E2_9AGAR</name>
<dbReference type="AlphaFoldDB" id="A0AAD7B6E2"/>
<gene>
    <name evidence="1" type="ORF">FB45DRAFT_760094</name>
</gene>
<organism evidence="1 2">
    <name type="scientific">Roridomyces roridus</name>
    <dbReference type="NCBI Taxonomy" id="1738132"/>
    <lineage>
        <taxon>Eukaryota</taxon>
        <taxon>Fungi</taxon>
        <taxon>Dikarya</taxon>
        <taxon>Basidiomycota</taxon>
        <taxon>Agaricomycotina</taxon>
        <taxon>Agaricomycetes</taxon>
        <taxon>Agaricomycetidae</taxon>
        <taxon>Agaricales</taxon>
        <taxon>Marasmiineae</taxon>
        <taxon>Mycenaceae</taxon>
        <taxon>Roridomyces</taxon>
    </lineage>
</organism>
<dbReference type="Proteomes" id="UP001221142">
    <property type="component" value="Unassembled WGS sequence"/>
</dbReference>
<evidence type="ECO:0000313" key="2">
    <source>
        <dbReference type="Proteomes" id="UP001221142"/>
    </source>
</evidence>
<sequence length="315" mass="35600">MVSPPPPPSAAGAHHRTRLTIPIVDSTRRIIALLGGEPRDKERWKLVVDGAAKEMEQREERIRLSAREYQHRRAQEEYAALTRGPSFGTGQTEPGELHTNVANTAVTEELMHHKFFLDIVGFTMLLMSIYAPRLFARYQKCKDDLLAWKQLRWNFDCSVLAACTWNFGRAVTRPHRDFGNLAPGWCPVTALGDYNPDLGGHIILWELRLIIRFPPGSTIFIPSAIITHSNTPIQPHEKRHSFTQFTSGSLFRWVANGNRTNDDFLATASPEEKAQRDQAAGTRWEDGLSFFFDLGQIGITLQNSVDTVDKYPMSS</sequence>
<accession>A0AAD7B6E2</accession>